<comment type="subcellular location">
    <subcellularLocation>
        <location evidence="1">Membrane</location>
        <topology evidence="1">Multi-pass membrane protein</topology>
    </subcellularLocation>
</comment>
<keyword evidence="3 5" id="KW-1133">Transmembrane helix</keyword>
<dbReference type="GO" id="GO:0004888">
    <property type="term" value="F:transmembrane signaling receptor activity"/>
    <property type="evidence" value="ECO:0007669"/>
    <property type="project" value="InterPro"/>
</dbReference>
<dbReference type="Pfam" id="PF02931">
    <property type="entry name" value="Neur_chan_LBD"/>
    <property type="match status" value="1"/>
</dbReference>
<feature type="transmembrane region" description="Helical" evidence="5">
    <location>
        <begin position="281"/>
        <end position="299"/>
    </location>
</feature>
<evidence type="ECO:0000256" key="2">
    <source>
        <dbReference type="ARBA" id="ARBA00022692"/>
    </source>
</evidence>
<dbReference type="InterPro" id="IPR006029">
    <property type="entry name" value="Neurotrans-gated_channel_TM"/>
</dbReference>
<dbReference type="AlphaFoldDB" id="A0A914V2R5"/>
<evidence type="ECO:0000313" key="10">
    <source>
        <dbReference type="WBParaSite" id="PSAMB.scaffold1482size30954.g13298.t1"/>
    </source>
</evidence>
<reference evidence="10" key="1">
    <citation type="submission" date="2022-11" db="UniProtKB">
        <authorList>
            <consortium name="WormBaseParasite"/>
        </authorList>
    </citation>
    <scope>IDENTIFICATION</scope>
</reference>
<dbReference type="PRINTS" id="PR00252">
    <property type="entry name" value="NRIONCHANNEL"/>
</dbReference>
<dbReference type="InterPro" id="IPR006202">
    <property type="entry name" value="Neur_chan_lig-bd"/>
</dbReference>
<dbReference type="Gene3D" id="2.70.170.10">
    <property type="entry name" value="Neurotransmitter-gated ion-channel ligand-binding domain"/>
    <property type="match status" value="1"/>
</dbReference>
<proteinExistence type="predicted"/>
<evidence type="ECO:0000259" key="8">
    <source>
        <dbReference type="Pfam" id="PF02932"/>
    </source>
</evidence>
<feature type="transmembrane region" description="Helical" evidence="5">
    <location>
        <begin position="311"/>
        <end position="335"/>
    </location>
</feature>
<dbReference type="Pfam" id="PF02932">
    <property type="entry name" value="Neur_chan_memb"/>
    <property type="match status" value="1"/>
</dbReference>
<dbReference type="InterPro" id="IPR006201">
    <property type="entry name" value="Neur_channel"/>
</dbReference>
<name>A0A914V2R5_9BILA</name>
<dbReference type="CDD" id="cd18989">
    <property type="entry name" value="LGIC_ECD_cation"/>
    <property type="match status" value="1"/>
</dbReference>
<evidence type="ECO:0000256" key="4">
    <source>
        <dbReference type="ARBA" id="ARBA00023136"/>
    </source>
</evidence>
<evidence type="ECO:0000256" key="6">
    <source>
        <dbReference type="SAM" id="SignalP"/>
    </source>
</evidence>
<dbReference type="SUPFAM" id="SSF90112">
    <property type="entry name" value="Neurotransmitter-gated ion-channel transmembrane pore"/>
    <property type="match status" value="1"/>
</dbReference>
<evidence type="ECO:0000313" key="9">
    <source>
        <dbReference type="Proteomes" id="UP000887566"/>
    </source>
</evidence>
<dbReference type="SUPFAM" id="SSF63712">
    <property type="entry name" value="Nicotinic receptor ligand binding domain-like"/>
    <property type="match status" value="1"/>
</dbReference>
<keyword evidence="6" id="KW-0732">Signal</keyword>
<evidence type="ECO:0000256" key="1">
    <source>
        <dbReference type="ARBA" id="ARBA00004141"/>
    </source>
</evidence>
<dbReference type="CDD" id="cd19051">
    <property type="entry name" value="LGIC_TM_cation"/>
    <property type="match status" value="1"/>
</dbReference>
<accession>A0A914V2R5</accession>
<feature type="signal peptide" evidence="6">
    <location>
        <begin position="1"/>
        <end position="18"/>
    </location>
</feature>
<evidence type="ECO:0000256" key="3">
    <source>
        <dbReference type="ARBA" id="ARBA00022989"/>
    </source>
</evidence>
<dbReference type="InterPro" id="IPR038050">
    <property type="entry name" value="Neuro_actylchol_rec"/>
</dbReference>
<dbReference type="FunFam" id="2.70.170.10:FF:000028">
    <property type="entry name" value="AcetylCholine Receptor"/>
    <property type="match status" value="1"/>
</dbReference>
<feature type="domain" description="Neurotransmitter-gated ion-channel ligand-binding" evidence="7">
    <location>
        <begin position="40"/>
        <end position="245"/>
    </location>
</feature>
<dbReference type="WBParaSite" id="PSAMB.scaffold1482size30954.g13298.t1">
    <property type="protein sequence ID" value="PSAMB.scaffold1482size30954.g13298.t1"/>
    <property type="gene ID" value="PSAMB.scaffold1482size30954.g13298"/>
</dbReference>
<dbReference type="Proteomes" id="UP000887566">
    <property type="component" value="Unplaced"/>
</dbReference>
<protein>
    <submittedName>
        <fullName evidence="10">Uncharacterized protein</fullName>
    </submittedName>
</protein>
<keyword evidence="4 5" id="KW-0472">Membrane</keyword>
<feature type="chain" id="PRO_5037023774" evidence="6">
    <location>
        <begin position="19"/>
        <end position="469"/>
    </location>
</feature>
<dbReference type="PANTHER" id="PTHR18945">
    <property type="entry name" value="NEUROTRANSMITTER GATED ION CHANNEL"/>
    <property type="match status" value="1"/>
</dbReference>
<organism evidence="9 10">
    <name type="scientific">Plectus sambesii</name>
    <dbReference type="NCBI Taxonomy" id="2011161"/>
    <lineage>
        <taxon>Eukaryota</taxon>
        <taxon>Metazoa</taxon>
        <taxon>Ecdysozoa</taxon>
        <taxon>Nematoda</taxon>
        <taxon>Chromadorea</taxon>
        <taxon>Plectida</taxon>
        <taxon>Plectina</taxon>
        <taxon>Plectoidea</taxon>
        <taxon>Plectidae</taxon>
        <taxon>Plectus</taxon>
    </lineage>
</organism>
<dbReference type="GO" id="GO:0016020">
    <property type="term" value="C:membrane"/>
    <property type="evidence" value="ECO:0007669"/>
    <property type="project" value="UniProtKB-SubCell"/>
</dbReference>
<feature type="transmembrane region" description="Helical" evidence="5">
    <location>
        <begin position="442"/>
        <end position="465"/>
    </location>
</feature>
<dbReference type="Gene3D" id="1.20.58.390">
    <property type="entry name" value="Neurotransmitter-gated ion-channel transmembrane domain"/>
    <property type="match status" value="1"/>
</dbReference>
<dbReference type="InterPro" id="IPR036719">
    <property type="entry name" value="Neuro-gated_channel_TM_sf"/>
</dbReference>
<dbReference type="InterPro" id="IPR036734">
    <property type="entry name" value="Neur_chan_lig-bd_sf"/>
</dbReference>
<dbReference type="GO" id="GO:0005230">
    <property type="term" value="F:extracellular ligand-gated monoatomic ion channel activity"/>
    <property type="evidence" value="ECO:0007669"/>
    <property type="project" value="InterPro"/>
</dbReference>
<keyword evidence="2 5" id="KW-0812">Transmembrane</keyword>
<sequence length="469" mass="53177">MLLINGIIFFTLIAGSDAARVTGKGHEKHKVKMNSVGAQHRLASDLMANYDRTLRPVQNISSVTNITMNPALHSIVCTNEAEESITLLQWFRMIWTDELLRWDPEEYDGIQKLLLPISRIWYPDITILNMIEVNPVLTEDRTYAIIDYDGSVIVSIDQVVTLHCTYEISNFPFDTQNCSFQAGSWMYTSDAVDIYPKLPADLGAYNQHAGWDLISYTTRREAFLYEASEVPFVSVFYDIYMQRKPTYYLTTFVLPSFIITTLSIFGIFSPNSDSGDRNEKVTMGLTTLLTMAVILLIVTDKMPKSSAGMSLLGYYMIMQIVISASAAITAILVMYQQMKWTTKEKVPFWILALTRLQRSNRITSNTNGANAFIGLSQSGDSRMTKLINKDGALQDNKIFLRWSQILTDIRALLGEVASTLHETAADETERQLWQRACRRLDILLMIIFHIMNVTATVCFIMIGYAKLTI</sequence>
<keyword evidence="9" id="KW-1185">Reference proteome</keyword>
<feature type="domain" description="Neurotransmitter-gated ion-channel transmembrane" evidence="8">
    <location>
        <begin position="253"/>
        <end position="458"/>
    </location>
</feature>
<evidence type="ECO:0000259" key="7">
    <source>
        <dbReference type="Pfam" id="PF02931"/>
    </source>
</evidence>
<feature type="transmembrane region" description="Helical" evidence="5">
    <location>
        <begin position="247"/>
        <end position="269"/>
    </location>
</feature>
<evidence type="ECO:0000256" key="5">
    <source>
        <dbReference type="SAM" id="Phobius"/>
    </source>
</evidence>